<dbReference type="InterPro" id="IPR036345">
    <property type="entry name" value="ExoRNase_PH_dom2_sf"/>
</dbReference>
<dbReference type="PANTHER" id="PTHR11097:SF14">
    <property type="entry name" value="EXOSOME COMPLEX COMPONENT RRP45"/>
    <property type="match status" value="1"/>
</dbReference>
<sequence length="460" mass="49832">MLSANLGPQHVARSAVDPYLYTSSSDIDLVLKCVNSSDIVTRFDGRSQYEIRSRNISLARDEGISTSTVTIQSPNSTSPNTTKVQCTISSQIVPTNGSNGRLTINASFANGPQLNPPPIATLHHLTTILTSLSTHLLNPTSLSIIKSTHSGSSSQGYAYNLTAKIVVLSSSCGSLLDCAATSLVSSLRIYPLPSLKITPSGLPLLLPSTQKPPTLLPIQHTPISLTYSLFPTPLLDPTSLEETSSEGFITVMSNSFGEVCLVDFQGKLNSSKLADIVRDAVERSKPLGMCMEDTVSEFLKDWEVKLERSKLKSNEIGEGEGVAEDVVRDVEQEEYRKMALSYSLSHVAAKITSKEETGKKRKKGRLEEEMIKYLNEGGKSDSDEEDVVMMEGTKDSDVKTDEVTPGNVLEVVDGGGGERVEMENVRKNKIQEPESDSDSDSSVDLAAAVKKKKKAKKSKK</sequence>
<evidence type="ECO:0000256" key="2">
    <source>
        <dbReference type="ARBA" id="ARBA00004496"/>
    </source>
</evidence>
<proteinExistence type="inferred from homology"/>
<evidence type="ECO:0000256" key="1">
    <source>
        <dbReference type="ARBA" id="ARBA00004123"/>
    </source>
</evidence>
<dbReference type="GO" id="GO:0000467">
    <property type="term" value="P:exonucleolytic trimming to generate mature 3'-end of 5.8S rRNA from tricistronic rRNA transcript (SSU-rRNA, 5.8S rRNA, LSU-rRNA)"/>
    <property type="evidence" value="ECO:0007669"/>
    <property type="project" value="TreeGrafter"/>
</dbReference>
<dbReference type="GO" id="GO:0034476">
    <property type="term" value="P:U5 snRNA 3'-end processing"/>
    <property type="evidence" value="ECO:0007669"/>
    <property type="project" value="TreeGrafter"/>
</dbReference>
<dbReference type="SUPFAM" id="SSF55666">
    <property type="entry name" value="Ribonuclease PH domain 2-like"/>
    <property type="match status" value="1"/>
</dbReference>
<feature type="region of interest" description="Disordered" evidence="5">
    <location>
        <begin position="393"/>
        <end position="460"/>
    </location>
</feature>
<evidence type="ECO:0000313" key="6">
    <source>
        <dbReference type="EMBL" id="GMI05515.1"/>
    </source>
</evidence>
<dbReference type="GO" id="GO:0034473">
    <property type="term" value="P:U1 snRNA 3'-end processing"/>
    <property type="evidence" value="ECO:0007669"/>
    <property type="project" value="TreeGrafter"/>
</dbReference>
<dbReference type="InterPro" id="IPR050590">
    <property type="entry name" value="Exosome_comp_Rrp42_subfam"/>
</dbReference>
<dbReference type="SUPFAM" id="SSF54211">
    <property type="entry name" value="Ribosomal protein S5 domain 2-like"/>
    <property type="match status" value="1"/>
</dbReference>
<feature type="compositionally biased region" description="Basic and acidic residues" evidence="5">
    <location>
        <begin position="393"/>
        <end position="402"/>
    </location>
</feature>
<dbReference type="GO" id="GO:0035925">
    <property type="term" value="F:mRNA 3'-UTR AU-rich region binding"/>
    <property type="evidence" value="ECO:0007669"/>
    <property type="project" value="TreeGrafter"/>
</dbReference>
<keyword evidence="7" id="KW-1185">Reference proteome</keyword>
<protein>
    <submittedName>
        <fullName evidence="6">Uncharacterized protein</fullName>
    </submittedName>
</protein>
<dbReference type="EMBL" id="BRXX01000332">
    <property type="protein sequence ID" value="GMI05515.1"/>
    <property type="molecule type" value="Genomic_DNA"/>
</dbReference>
<dbReference type="GO" id="GO:0071035">
    <property type="term" value="P:nuclear polyadenylation-dependent rRNA catabolic process"/>
    <property type="evidence" value="ECO:0007669"/>
    <property type="project" value="TreeGrafter"/>
</dbReference>
<dbReference type="GO" id="GO:0000177">
    <property type="term" value="C:cytoplasmic exosome (RNase complex)"/>
    <property type="evidence" value="ECO:0007669"/>
    <property type="project" value="TreeGrafter"/>
</dbReference>
<dbReference type="GO" id="GO:0071028">
    <property type="term" value="P:nuclear mRNA surveillance"/>
    <property type="evidence" value="ECO:0007669"/>
    <property type="project" value="TreeGrafter"/>
</dbReference>
<dbReference type="InterPro" id="IPR020568">
    <property type="entry name" value="Ribosomal_Su5_D2-typ_SF"/>
</dbReference>
<feature type="compositionally biased region" description="Basic and acidic residues" evidence="5">
    <location>
        <begin position="416"/>
        <end position="432"/>
    </location>
</feature>
<feature type="compositionally biased region" description="Basic residues" evidence="5">
    <location>
        <begin position="449"/>
        <end position="460"/>
    </location>
</feature>
<evidence type="ECO:0000256" key="3">
    <source>
        <dbReference type="ARBA" id="ARBA00006678"/>
    </source>
</evidence>
<comment type="caution">
    <text evidence="6">The sequence shown here is derived from an EMBL/GenBank/DDBJ whole genome shotgun (WGS) entry which is preliminary data.</text>
</comment>
<keyword evidence="4" id="KW-0963">Cytoplasm</keyword>
<dbReference type="Gene3D" id="3.30.230.70">
    <property type="entry name" value="GHMP Kinase, N-terminal domain"/>
    <property type="match status" value="1"/>
</dbReference>
<evidence type="ECO:0000256" key="4">
    <source>
        <dbReference type="ARBA" id="ARBA00022490"/>
    </source>
</evidence>
<dbReference type="GO" id="GO:0016075">
    <property type="term" value="P:rRNA catabolic process"/>
    <property type="evidence" value="ECO:0007669"/>
    <property type="project" value="TreeGrafter"/>
</dbReference>
<dbReference type="InterPro" id="IPR027408">
    <property type="entry name" value="PNPase/RNase_PH_dom_sf"/>
</dbReference>
<name>A0A9W7F6T3_9STRA</name>
<dbReference type="Proteomes" id="UP001165160">
    <property type="component" value="Unassembled WGS sequence"/>
</dbReference>
<dbReference type="GO" id="GO:0071038">
    <property type="term" value="P:TRAMP-dependent tRNA surveillance pathway"/>
    <property type="evidence" value="ECO:0007669"/>
    <property type="project" value="TreeGrafter"/>
</dbReference>
<comment type="subcellular location">
    <subcellularLocation>
        <location evidence="2">Cytoplasm</location>
    </subcellularLocation>
    <subcellularLocation>
        <location evidence="1">Nucleus</location>
    </subcellularLocation>
</comment>
<reference evidence="7" key="1">
    <citation type="journal article" date="2023" name="Commun. Biol.">
        <title>Genome analysis of Parmales, the sister group of diatoms, reveals the evolutionary specialization of diatoms from phago-mixotrophs to photoautotrophs.</title>
        <authorList>
            <person name="Ban H."/>
            <person name="Sato S."/>
            <person name="Yoshikawa S."/>
            <person name="Yamada K."/>
            <person name="Nakamura Y."/>
            <person name="Ichinomiya M."/>
            <person name="Sato N."/>
            <person name="Blanc-Mathieu R."/>
            <person name="Endo H."/>
            <person name="Kuwata A."/>
            <person name="Ogata H."/>
        </authorList>
    </citation>
    <scope>NUCLEOTIDE SEQUENCE [LARGE SCALE GENOMIC DNA]</scope>
    <source>
        <strain evidence="7">NIES 3699</strain>
    </source>
</reference>
<comment type="similarity">
    <text evidence="3">Belongs to the RNase PH family.</text>
</comment>
<accession>A0A9W7F6T3</accession>
<dbReference type="GO" id="GO:0034475">
    <property type="term" value="P:U4 snRNA 3'-end processing"/>
    <property type="evidence" value="ECO:0007669"/>
    <property type="project" value="TreeGrafter"/>
</dbReference>
<dbReference type="GO" id="GO:0000176">
    <property type="term" value="C:nuclear exosome (RNase complex)"/>
    <property type="evidence" value="ECO:0007669"/>
    <property type="project" value="TreeGrafter"/>
</dbReference>
<dbReference type="PANTHER" id="PTHR11097">
    <property type="entry name" value="EXOSOME COMPLEX EXONUCLEASE RIBOSOMAL RNA PROCESSING PROTEIN"/>
    <property type="match status" value="1"/>
</dbReference>
<organism evidence="6 7">
    <name type="scientific">Triparma verrucosa</name>
    <dbReference type="NCBI Taxonomy" id="1606542"/>
    <lineage>
        <taxon>Eukaryota</taxon>
        <taxon>Sar</taxon>
        <taxon>Stramenopiles</taxon>
        <taxon>Ochrophyta</taxon>
        <taxon>Bolidophyceae</taxon>
        <taxon>Parmales</taxon>
        <taxon>Triparmaceae</taxon>
        <taxon>Triparma</taxon>
    </lineage>
</organism>
<evidence type="ECO:0000313" key="7">
    <source>
        <dbReference type="Proteomes" id="UP001165160"/>
    </source>
</evidence>
<evidence type="ECO:0000256" key="5">
    <source>
        <dbReference type="SAM" id="MobiDB-lite"/>
    </source>
</evidence>
<gene>
    <name evidence="6" type="ORF">TrVE_jg1847</name>
</gene>
<dbReference type="AlphaFoldDB" id="A0A9W7F6T3"/>